<keyword evidence="3" id="KW-1185">Reference proteome</keyword>
<accession>A0AAN7PH93</accession>
<feature type="region of interest" description="Disordered" evidence="1">
    <location>
        <begin position="331"/>
        <end position="361"/>
    </location>
</feature>
<name>A0AAN7PH93_9COLE</name>
<dbReference type="CDD" id="cd00303">
    <property type="entry name" value="retropepsin_like"/>
    <property type="match status" value="1"/>
</dbReference>
<gene>
    <name evidence="2" type="ORF">RN001_002464</name>
</gene>
<dbReference type="AlphaFoldDB" id="A0AAN7PH93"/>
<reference evidence="3" key="1">
    <citation type="submission" date="2023-01" db="EMBL/GenBank/DDBJ databases">
        <title>Key to firefly adult light organ development and bioluminescence: homeobox transcription factors regulate luciferase expression and transportation to peroxisome.</title>
        <authorList>
            <person name="Fu X."/>
        </authorList>
    </citation>
    <scope>NUCLEOTIDE SEQUENCE [LARGE SCALE GENOMIC DNA]</scope>
</reference>
<feature type="compositionally biased region" description="Polar residues" evidence="1">
    <location>
        <begin position="219"/>
        <end position="233"/>
    </location>
</feature>
<evidence type="ECO:0000313" key="3">
    <source>
        <dbReference type="Proteomes" id="UP001353858"/>
    </source>
</evidence>
<proteinExistence type="predicted"/>
<evidence type="ECO:0000313" key="2">
    <source>
        <dbReference type="EMBL" id="KAK4886193.1"/>
    </source>
</evidence>
<evidence type="ECO:0000256" key="1">
    <source>
        <dbReference type="SAM" id="MobiDB-lite"/>
    </source>
</evidence>
<organism evidence="2 3">
    <name type="scientific">Aquatica leii</name>
    <dbReference type="NCBI Taxonomy" id="1421715"/>
    <lineage>
        <taxon>Eukaryota</taxon>
        <taxon>Metazoa</taxon>
        <taxon>Ecdysozoa</taxon>
        <taxon>Arthropoda</taxon>
        <taxon>Hexapoda</taxon>
        <taxon>Insecta</taxon>
        <taxon>Pterygota</taxon>
        <taxon>Neoptera</taxon>
        <taxon>Endopterygota</taxon>
        <taxon>Coleoptera</taxon>
        <taxon>Polyphaga</taxon>
        <taxon>Elateriformia</taxon>
        <taxon>Elateroidea</taxon>
        <taxon>Lampyridae</taxon>
        <taxon>Luciolinae</taxon>
        <taxon>Aquatica</taxon>
    </lineage>
</organism>
<sequence length="372" mass="42671">MLPYVETDTYSGINNSPLTILGIFKDVIGVDVFKVSHTFYVVTNDTMTCDCLLGRDFVSCPQFKIVFNDRVCFEPVDLKVNSDFTCNEVLLIDAVHDSVITELDIESGVPATSKLELQKAFDDGYANPLLLFSYFNAMSDRQRHYFSGSQKRKLKEKKEQEKMKHTKLTQFFVPNKANLPGENEQTIISTIIEDKENVERTKCQPNTSQKTIDNENDTDSFQGQNYESTSSHTANRSFAKEYIGDADADLGKNAERYQNIALWPDSVDNEKSYGVSVKMSTNINIPDKMNPADPRFVNWAQNLLDQDDENLEFEESDDDFRDEEDVKKFLEESSDEDYFQNEGTSSGSLEDEPEEATENKEEFYFRRNKFKC</sequence>
<comment type="caution">
    <text evidence="2">The sequence shown here is derived from an EMBL/GenBank/DDBJ whole genome shotgun (WGS) entry which is preliminary data.</text>
</comment>
<dbReference type="EMBL" id="JARPUR010000001">
    <property type="protein sequence ID" value="KAK4886193.1"/>
    <property type="molecule type" value="Genomic_DNA"/>
</dbReference>
<protein>
    <submittedName>
        <fullName evidence="2">Uncharacterized protein</fullName>
    </submittedName>
</protein>
<feature type="region of interest" description="Disordered" evidence="1">
    <location>
        <begin position="198"/>
        <end position="233"/>
    </location>
</feature>
<dbReference type="Proteomes" id="UP001353858">
    <property type="component" value="Unassembled WGS sequence"/>
</dbReference>